<dbReference type="PROSITE" id="PS00144">
    <property type="entry name" value="ASN_GLN_ASE_1"/>
    <property type="match status" value="1"/>
</dbReference>
<name>A0ABT9IA99_9ACTN</name>
<feature type="domain" description="Asparaginase/glutaminase C-terminal" evidence="6">
    <location>
        <begin position="221"/>
        <end position="329"/>
    </location>
</feature>
<dbReference type="InterPro" id="IPR037152">
    <property type="entry name" value="L-asparaginase_N_sf"/>
</dbReference>
<dbReference type="PANTHER" id="PTHR11707">
    <property type="entry name" value="L-ASPARAGINASE"/>
    <property type="match status" value="1"/>
</dbReference>
<dbReference type="EC" id="3.5.1.1" evidence="2"/>
<dbReference type="Gene3D" id="3.40.50.40">
    <property type="match status" value="1"/>
</dbReference>
<dbReference type="InterPro" id="IPR027474">
    <property type="entry name" value="L-asparaginase_N"/>
</dbReference>
<evidence type="ECO:0000256" key="3">
    <source>
        <dbReference type="ARBA" id="ARBA00022801"/>
    </source>
</evidence>
<gene>
    <name evidence="7" type="ORF">QOZ88_07575</name>
</gene>
<dbReference type="InterPro" id="IPR040919">
    <property type="entry name" value="Asparaginase_C"/>
</dbReference>
<evidence type="ECO:0000313" key="8">
    <source>
        <dbReference type="Proteomes" id="UP001233673"/>
    </source>
</evidence>
<feature type="active site" evidence="4">
    <location>
        <position position="15"/>
    </location>
</feature>
<dbReference type="RefSeq" id="WP_305999185.1">
    <property type="nucleotide sequence ID" value="NZ_JASNFN010000005.1"/>
</dbReference>
<evidence type="ECO:0000313" key="7">
    <source>
        <dbReference type="EMBL" id="MDP5182496.1"/>
    </source>
</evidence>
<dbReference type="PIRSF" id="PIRSF500176">
    <property type="entry name" value="L_ASNase"/>
    <property type="match status" value="1"/>
</dbReference>
<dbReference type="Gene3D" id="3.40.50.1170">
    <property type="entry name" value="L-asparaginase, N-terminal domain"/>
    <property type="match status" value="1"/>
</dbReference>
<sequence>MSQLPIVALVPTGGTIGARGRDRLDLAFYGELDQQHAMEELLEVIPEVRAVARVRPVPFRSAASHALQVEDVLRLARRVVQLVADPSVDGVVVTHGTNTLEETAFVLALVLSTDKPVVLTGSMRPASGLSSDSPINLFNAIRLAAAPGASGRGVLVLMDDTVHSARDVTKASTARLDAFRGAELGPLGFIEPDGSVLFHHRREPWPAEGAFSVSGLAALPRVDVVMSYLGADASLIDASVRAGAAGIVSAGTGAGFPTPAEQAALEAAADGGVVVVQASRTGSGRVGVSPAVMARGIVSAGNLAPVKARLLLMLVLTRTHDPRRVAEYFGCA</sequence>
<keyword evidence="3" id="KW-0378">Hydrolase</keyword>
<dbReference type="InterPro" id="IPR004550">
    <property type="entry name" value="AsnASE_II"/>
</dbReference>
<dbReference type="InterPro" id="IPR020827">
    <property type="entry name" value="Asparaginase/glutaminase_AS1"/>
</dbReference>
<evidence type="ECO:0000256" key="2">
    <source>
        <dbReference type="ARBA" id="ARBA00012920"/>
    </source>
</evidence>
<organism evidence="7 8">
    <name type="scientific">Blastococcus carthaginiensis</name>
    <dbReference type="NCBI Taxonomy" id="3050034"/>
    <lineage>
        <taxon>Bacteria</taxon>
        <taxon>Bacillati</taxon>
        <taxon>Actinomycetota</taxon>
        <taxon>Actinomycetes</taxon>
        <taxon>Geodermatophilales</taxon>
        <taxon>Geodermatophilaceae</taxon>
        <taxon>Blastococcus</taxon>
    </lineage>
</organism>
<dbReference type="InterPro" id="IPR036152">
    <property type="entry name" value="Asp/glu_Ase-like_sf"/>
</dbReference>
<dbReference type="PIRSF" id="PIRSF001220">
    <property type="entry name" value="L-ASNase_gatD"/>
    <property type="match status" value="1"/>
</dbReference>
<comment type="caution">
    <text evidence="7">The sequence shown here is derived from an EMBL/GenBank/DDBJ whole genome shotgun (WGS) entry which is preliminary data.</text>
</comment>
<dbReference type="SUPFAM" id="SSF53774">
    <property type="entry name" value="Glutaminase/Asparaginase"/>
    <property type="match status" value="1"/>
</dbReference>
<dbReference type="Proteomes" id="UP001233673">
    <property type="component" value="Unassembled WGS sequence"/>
</dbReference>
<dbReference type="EMBL" id="JASNFN010000005">
    <property type="protein sequence ID" value="MDP5182496.1"/>
    <property type="molecule type" value="Genomic_DNA"/>
</dbReference>
<feature type="domain" description="L-asparaginase N-terminal" evidence="5">
    <location>
        <begin position="7"/>
        <end position="199"/>
    </location>
</feature>
<proteinExistence type="inferred from homology"/>
<dbReference type="CDD" id="cd08964">
    <property type="entry name" value="L-asparaginase_II"/>
    <property type="match status" value="1"/>
</dbReference>
<dbReference type="Pfam" id="PF00710">
    <property type="entry name" value="Asparaginase"/>
    <property type="match status" value="1"/>
</dbReference>
<reference evidence="8" key="1">
    <citation type="submission" date="2023-05" db="EMBL/GenBank/DDBJ databases">
        <title>Draft genome of Pseudofrankia sp. BMG5.37.</title>
        <authorList>
            <person name="Gtari M."/>
            <person name="Ghodhbane F."/>
            <person name="Sbissi I."/>
        </authorList>
    </citation>
    <scope>NUCLEOTIDE SEQUENCE [LARGE SCALE GENOMIC DNA]</scope>
    <source>
        <strain evidence="8">BMG 814</strain>
    </source>
</reference>
<accession>A0ABT9IA99</accession>
<dbReference type="Pfam" id="PF17763">
    <property type="entry name" value="Asparaginase_C"/>
    <property type="match status" value="1"/>
</dbReference>
<evidence type="ECO:0000259" key="5">
    <source>
        <dbReference type="Pfam" id="PF00710"/>
    </source>
</evidence>
<dbReference type="InterPro" id="IPR027473">
    <property type="entry name" value="L-asparaginase_C"/>
</dbReference>
<dbReference type="PANTHER" id="PTHR11707:SF28">
    <property type="entry name" value="60 KDA LYSOPHOSPHOLIPASE"/>
    <property type="match status" value="1"/>
</dbReference>
<evidence type="ECO:0000259" key="6">
    <source>
        <dbReference type="Pfam" id="PF17763"/>
    </source>
</evidence>
<keyword evidence="8" id="KW-1185">Reference proteome</keyword>
<comment type="similarity">
    <text evidence="1">Belongs to the asparaginase 1 family.</text>
</comment>
<dbReference type="InterPro" id="IPR006034">
    <property type="entry name" value="Asparaginase/glutaminase-like"/>
</dbReference>
<dbReference type="SMART" id="SM00870">
    <property type="entry name" value="Asparaginase"/>
    <property type="match status" value="1"/>
</dbReference>
<dbReference type="PRINTS" id="PR00139">
    <property type="entry name" value="ASNGLNASE"/>
</dbReference>
<dbReference type="SFLD" id="SFLDS00057">
    <property type="entry name" value="Glutaminase/Asparaginase"/>
    <property type="match status" value="1"/>
</dbReference>
<protein>
    <recommendedName>
        <fullName evidence="2">asparaginase</fullName>
        <ecNumber evidence="2">3.5.1.1</ecNumber>
    </recommendedName>
</protein>
<evidence type="ECO:0000256" key="1">
    <source>
        <dbReference type="ARBA" id="ARBA00010518"/>
    </source>
</evidence>
<evidence type="ECO:0000256" key="4">
    <source>
        <dbReference type="PROSITE-ProRule" id="PRU10099"/>
    </source>
</evidence>
<dbReference type="PROSITE" id="PS51732">
    <property type="entry name" value="ASN_GLN_ASE_3"/>
    <property type="match status" value="1"/>
</dbReference>